<name>A0A1B8YFM2_9GAMM</name>
<organism evidence="1 2">
    <name type="scientific">Photorhabdus namnaonensis</name>
    <dbReference type="NCBI Taxonomy" id="1851568"/>
    <lineage>
        <taxon>Bacteria</taxon>
        <taxon>Pseudomonadati</taxon>
        <taxon>Pseudomonadota</taxon>
        <taxon>Gammaproteobacteria</taxon>
        <taxon>Enterobacterales</taxon>
        <taxon>Morganellaceae</taxon>
        <taxon>Photorhabdus</taxon>
    </lineage>
</organism>
<reference evidence="2" key="1">
    <citation type="submission" date="2015-11" db="EMBL/GenBank/DDBJ databases">
        <authorList>
            <person name="Tobias N.J."/>
            <person name="Mishra B."/>
            <person name="Gupta D.K."/>
            <person name="Thines M."/>
            <person name="Stinear T.P."/>
            <person name="Bode H.B."/>
        </authorList>
    </citation>
    <scope>NUCLEOTIDE SEQUENCE [LARGE SCALE GENOMIC DNA]</scope>
    <source>
        <strain evidence="2">PB45.5</strain>
    </source>
</reference>
<dbReference type="Proteomes" id="UP000092665">
    <property type="component" value="Unassembled WGS sequence"/>
</dbReference>
<protein>
    <submittedName>
        <fullName evidence="1">Uncharacterized protein</fullName>
    </submittedName>
</protein>
<dbReference type="EMBL" id="LOIC01000077">
    <property type="protein sequence ID" value="OCA53971.1"/>
    <property type="molecule type" value="Genomic_DNA"/>
</dbReference>
<proteinExistence type="predicted"/>
<dbReference type="AlphaFoldDB" id="A0A1B8YFM2"/>
<keyword evidence="2" id="KW-1185">Reference proteome</keyword>
<gene>
    <name evidence="1" type="ORF">Phpb_03077</name>
</gene>
<sequence>MIALEEYCPFVASDIEETMNYTLFSIMRHNSFLWEMAIYMKY</sequence>
<evidence type="ECO:0000313" key="1">
    <source>
        <dbReference type="EMBL" id="OCA53971.1"/>
    </source>
</evidence>
<evidence type="ECO:0000313" key="2">
    <source>
        <dbReference type="Proteomes" id="UP000092665"/>
    </source>
</evidence>
<comment type="caution">
    <text evidence="1">The sequence shown here is derived from an EMBL/GenBank/DDBJ whole genome shotgun (WGS) entry which is preliminary data.</text>
</comment>
<accession>A0A1B8YFM2</accession>